<accession>A0A1A9QC51</accession>
<keyword evidence="2" id="KW-1185">Reference proteome</keyword>
<proteinExistence type="predicted"/>
<evidence type="ECO:0000313" key="2">
    <source>
        <dbReference type="Proteomes" id="UP000077623"/>
    </source>
</evidence>
<name>A0A1A9QC51_9MOLU</name>
<dbReference type="AlphaFoldDB" id="A0A1A9QC51"/>
<protein>
    <submittedName>
        <fullName evidence="1">Uncharacterized protein</fullName>
    </submittedName>
</protein>
<reference evidence="2" key="1">
    <citation type="submission" date="2016-04" db="EMBL/GenBank/DDBJ databases">
        <authorList>
            <person name="Quiroz-Castaneda R.E."/>
            <person name="Martinez-Ocampo F."/>
        </authorList>
    </citation>
    <scope>NUCLEOTIDE SEQUENCE [LARGE SCALE GENOMIC DNA]</scope>
    <source>
        <strain evidence="2">INIFAP01</strain>
    </source>
</reference>
<dbReference type="EMBL" id="LWUJ01000012">
    <property type="protein sequence ID" value="OAL10152.1"/>
    <property type="molecule type" value="Genomic_DNA"/>
</dbReference>
<dbReference type="Proteomes" id="UP000077623">
    <property type="component" value="Unassembled WGS sequence"/>
</dbReference>
<comment type="caution">
    <text evidence="1">The sequence shown here is derived from an EMBL/GenBank/DDBJ whole genome shotgun (WGS) entry which is preliminary data.</text>
</comment>
<evidence type="ECO:0000313" key="1">
    <source>
        <dbReference type="EMBL" id="OAL10152.1"/>
    </source>
</evidence>
<gene>
    <name evidence="1" type="ORF">A6V39_04535</name>
</gene>
<dbReference type="RefSeq" id="WP_187150537.1">
    <property type="nucleotide sequence ID" value="NZ_LWUJ01000012.1"/>
</dbReference>
<organism evidence="1 2">
    <name type="scientific">Candidatus Mycoplasma haematobovis</name>
    <dbReference type="NCBI Taxonomy" id="432608"/>
    <lineage>
        <taxon>Bacteria</taxon>
        <taxon>Bacillati</taxon>
        <taxon>Mycoplasmatota</taxon>
        <taxon>Mollicutes</taxon>
        <taxon>Mycoplasmataceae</taxon>
        <taxon>Mycoplasma</taxon>
    </lineage>
</organism>
<sequence length="317" mass="36640">MANYKLLSTVVLTIGSVAGVREYLKPRDIQSMLKWNGIRLISNDDGWKSAFYEKEAKLREINVHSANGLWKWCSERFKYGLGDSSILDSVQEYCQDNPTTIMGNIIRSGEEKRFINDSDSIAFQVAYVISGDQDKLIEVMQINADESQKKNFTFMGAEIAKWCKAQKEAKIKDAEHLSNVKKYCYNKNVKTVRQLLNKEKVNIMTKTEEYKKRFDEELNKATDLIDSLRTSMGKIREAKIKDLESRTKRYGLAEEQVKKETDRIDELIPSNLDDEAIKKNGVQYLKWWCEGKYNNDLTGTDVFPNLYSKIKSRCANK</sequence>